<evidence type="ECO:0000256" key="1">
    <source>
        <dbReference type="SAM" id="MobiDB-lite"/>
    </source>
</evidence>
<keyword evidence="3" id="KW-0808">Transferase</keyword>
<feature type="compositionally biased region" description="Polar residues" evidence="1">
    <location>
        <begin position="1"/>
        <end position="18"/>
    </location>
</feature>
<accession>A0A4P9Z618</accession>
<dbReference type="InterPro" id="IPR024104">
    <property type="entry name" value="Tribbles/Ser_Thr_kinase_40"/>
</dbReference>
<protein>
    <submittedName>
        <fullName evidence="3">Kinase-like domain-containing protein</fullName>
    </submittedName>
</protein>
<feature type="compositionally biased region" description="Acidic residues" evidence="1">
    <location>
        <begin position="20"/>
        <end position="34"/>
    </location>
</feature>
<dbReference type="InterPro" id="IPR011009">
    <property type="entry name" value="Kinase-like_dom_sf"/>
</dbReference>
<dbReference type="EMBL" id="KZ989187">
    <property type="protein sequence ID" value="RKP27552.1"/>
    <property type="molecule type" value="Genomic_DNA"/>
</dbReference>
<evidence type="ECO:0000313" key="4">
    <source>
        <dbReference type="Proteomes" id="UP000278143"/>
    </source>
</evidence>
<feature type="domain" description="Protein kinase" evidence="2">
    <location>
        <begin position="1"/>
        <end position="173"/>
    </location>
</feature>
<dbReference type="Proteomes" id="UP000278143">
    <property type="component" value="Unassembled WGS sequence"/>
</dbReference>
<keyword evidence="3" id="KW-0418">Kinase</keyword>
<dbReference type="SMART" id="SM00220">
    <property type="entry name" value="S_TKc"/>
    <property type="match status" value="1"/>
</dbReference>
<reference evidence="4" key="1">
    <citation type="journal article" date="2018" name="Nat. Microbiol.">
        <title>Leveraging single-cell genomics to expand the fungal tree of life.</title>
        <authorList>
            <person name="Ahrendt S.R."/>
            <person name="Quandt C.A."/>
            <person name="Ciobanu D."/>
            <person name="Clum A."/>
            <person name="Salamov A."/>
            <person name="Andreopoulos B."/>
            <person name="Cheng J.F."/>
            <person name="Woyke T."/>
            <person name="Pelin A."/>
            <person name="Henrissat B."/>
            <person name="Reynolds N.K."/>
            <person name="Benny G.L."/>
            <person name="Smith M.E."/>
            <person name="James T.Y."/>
            <person name="Grigoriev I.V."/>
        </authorList>
    </citation>
    <scope>NUCLEOTIDE SEQUENCE [LARGE SCALE GENOMIC DNA]</scope>
    <source>
        <strain evidence="4">Benny S71-1</strain>
    </source>
</reference>
<evidence type="ECO:0000313" key="3">
    <source>
        <dbReference type="EMBL" id="RKP27552.1"/>
    </source>
</evidence>
<dbReference type="Gene3D" id="1.10.510.10">
    <property type="entry name" value="Transferase(Phosphotransferase) domain 1"/>
    <property type="match status" value="1"/>
</dbReference>
<dbReference type="OrthoDB" id="68483at2759"/>
<organism evidence="3 4">
    <name type="scientific">Syncephalis pseudoplumigaleata</name>
    <dbReference type="NCBI Taxonomy" id="1712513"/>
    <lineage>
        <taxon>Eukaryota</taxon>
        <taxon>Fungi</taxon>
        <taxon>Fungi incertae sedis</taxon>
        <taxon>Zoopagomycota</taxon>
        <taxon>Zoopagomycotina</taxon>
        <taxon>Zoopagomycetes</taxon>
        <taxon>Zoopagales</taxon>
        <taxon>Piptocephalidaceae</taxon>
        <taxon>Syncephalis</taxon>
    </lineage>
</organism>
<dbReference type="InterPro" id="IPR000719">
    <property type="entry name" value="Prot_kinase_dom"/>
</dbReference>
<dbReference type="AlphaFoldDB" id="A0A4P9Z618"/>
<dbReference type="PANTHER" id="PTHR22961">
    <property type="entry name" value="SER/THR PROTEIN KINASE-TRB"/>
    <property type="match status" value="1"/>
</dbReference>
<dbReference type="GO" id="GO:0004672">
    <property type="term" value="F:protein kinase activity"/>
    <property type="evidence" value="ECO:0007669"/>
    <property type="project" value="InterPro"/>
</dbReference>
<dbReference type="Pfam" id="PF00069">
    <property type="entry name" value="Pkinase"/>
    <property type="match status" value="1"/>
</dbReference>
<dbReference type="PROSITE" id="PS50011">
    <property type="entry name" value="PROTEIN_KINASE_DOM"/>
    <property type="match status" value="1"/>
</dbReference>
<dbReference type="SUPFAM" id="SSF56112">
    <property type="entry name" value="Protein kinase-like (PK-like)"/>
    <property type="match status" value="1"/>
</dbReference>
<feature type="compositionally biased region" description="Polar residues" evidence="1">
    <location>
        <begin position="76"/>
        <end position="86"/>
    </location>
</feature>
<name>A0A4P9Z618_9FUNG</name>
<evidence type="ECO:0000259" key="2">
    <source>
        <dbReference type="PROSITE" id="PS50011"/>
    </source>
</evidence>
<feature type="region of interest" description="Disordered" evidence="1">
    <location>
        <begin position="1"/>
        <end position="43"/>
    </location>
</feature>
<gene>
    <name evidence="3" type="ORF">SYNPS1DRAFT_26790</name>
</gene>
<sequence>MARGCSNRTCSSGDSKATLNDDDDEEDDDDDDDADGRWADDEAELAKTVGSPAFFAPELCYAGDDDWASATASSSPHIDQSTPNNTSGGGRPPVTKAIDVWALGVTLYCLVYGRCPFMAETEWELFSVIPRKELVFPDDVEVPDTLVDLLRRLLAKDPLSRITLSEVKRHPWVIEDIDDPEKWRLETDPARYTQVAVSEDEVTKAVTFKERIRDHIRRLSVTLGLRRKSRGTGHALGLTSPPPLPHALSQHVVHHPLMVDTSSASSHSAAGGHGL</sequence>
<keyword evidence="4" id="KW-1185">Reference proteome</keyword>
<proteinExistence type="predicted"/>
<dbReference type="GO" id="GO:0005524">
    <property type="term" value="F:ATP binding"/>
    <property type="evidence" value="ECO:0007669"/>
    <property type="project" value="InterPro"/>
</dbReference>
<feature type="region of interest" description="Disordered" evidence="1">
    <location>
        <begin position="71"/>
        <end position="92"/>
    </location>
</feature>